<dbReference type="SUPFAM" id="SSF53474">
    <property type="entry name" value="alpha/beta-Hydrolases"/>
    <property type="match status" value="1"/>
</dbReference>
<dbReference type="PANTHER" id="PTHR10794">
    <property type="entry name" value="ABHYDROLASE DOMAIN-CONTAINING PROTEIN"/>
    <property type="match status" value="1"/>
</dbReference>
<dbReference type="GeneID" id="67028007"/>
<evidence type="ECO:0000256" key="1">
    <source>
        <dbReference type="ARBA" id="ARBA00010884"/>
    </source>
</evidence>
<evidence type="ECO:0000313" key="4">
    <source>
        <dbReference type="Proteomes" id="UP000650533"/>
    </source>
</evidence>
<dbReference type="GO" id="GO:0051793">
    <property type="term" value="P:medium-chain fatty acid catabolic process"/>
    <property type="evidence" value="ECO:0007669"/>
    <property type="project" value="TreeGrafter"/>
</dbReference>
<evidence type="ECO:0000259" key="2">
    <source>
        <dbReference type="Pfam" id="PF12697"/>
    </source>
</evidence>
<sequence length="475" mass="52130">MGAFISRSRRRQYTTGSHNMLYSPEAPSYFEVLHKGKRVESGFTNGEASGSQNLSVRALVESSCPSLTQDYKPTWWLPGILLSGHLQTAFCVAGDFTKVDEILYERTLLSIPDGGTLGLDFTPRTQDLELPPETPIVVVLHGLSGGSHESYVRSILSQVCASPANGGLGYRAVVVNFRGCAGVPLTSPQFYSAGHTEDIRIALSYIQKTYPRARLTGLGFSLGANVLVRYLGEEGEKSRLDAGCALGCPWNLVDNSKNLEGSFFYRNVYSRAMGGNLLKLLSRHLKTLAKLPPSRLTPHIPKAFSLRSPTLKQVDAHLTIIAGGHSPPFPFPSPDEYYEWARSDTHVGMVRVPLLAINAADDPIVRTLPVEAALQSKCVVLAVTPKGGHLGWFEGGSPFRRTRPPPRWIRKPVSEWIQGTCEVLTSRREVSSEWVEDENGFTVEREKRHIGFRVHALHETVIGTADEAQGGLQGL</sequence>
<dbReference type="GO" id="GO:0047372">
    <property type="term" value="F:monoacylglycerol lipase activity"/>
    <property type="evidence" value="ECO:0007669"/>
    <property type="project" value="TreeGrafter"/>
</dbReference>
<dbReference type="KEGG" id="rsx:RhiXN_05728"/>
<dbReference type="InterPro" id="IPR050960">
    <property type="entry name" value="AB_hydrolase_4_sf"/>
</dbReference>
<organism evidence="3 4">
    <name type="scientific">Rhizoctonia solani</name>
    <dbReference type="NCBI Taxonomy" id="456999"/>
    <lineage>
        <taxon>Eukaryota</taxon>
        <taxon>Fungi</taxon>
        <taxon>Dikarya</taxon>
        <taxon>Basidiomycota</taxon>
        <taxon>Agaricomycotina</taxon>
        <taxon>Agaricomycetes</taxon>
        <taxon>Cantharellales</taxon>
        <taxon>Ceratobasidiaceae</taxon>
        <taxon>Rhizoctonia</taxon>
    </lineage>
</organism>
<dbReference type="GO" id="GO:0008126">
    <property type="term" value="F:acetylesterase activity"/>
    <property type="evidence" value="ECO:0007669"/>
    <property type="project" value="TreeGrafter"/>
</dbReference>
<dbReference type="Pfam" id="PF12697">
    <property type="entry name" value="Abhydrolase_6"/>
    <property type="match status" value="1"/>
</dbReference>
<proteinExistence type="inferred from homology"/>
<dbReference type="AlphaFoldDB" id="A0A8H8SWN8"/>
<dbReference type="InterPro" id="IPR000073">
    <property type="entry name" value="AB_hydrolase_1"/>
</dbReference>
<feature type="domain" description="AB hydrolase-1" evidence="2">
    <location>
        <begin position="137"/>
        <end position="393"/>
    </location>
</feature>
<dbReference type="RefSeq" id="XP_043180976.1">
    <property type="nucleotide sequence ID" value="XM_043325544.1"/>
</dbReference>
<evidence type="ECO:0000313" key="3">
    <source>
        <dbReference type="EMBL" id="QRW20739.1"/>
    </source>
</evidence>
<accession>A0A8H8SWN8</accession>
<reference evidence="3" key="1">
    <citation type="submission" date="2020-05" db="EMBL/GenBank/DDBJ databases">
        <title>Evolutionary and genomic comparisons of hybrid uninucleate and nonhybrid Rhizoctonia fungi.</title>
        <authorList>
            <person name="Li C."/>
            <person name="Chen X."/>
        </authorList>
    </citation>
    <scope>NUCLEOTIDE SEQUENCE</scope>
    <source>
        <strain evidence="3">AG-1 IA</strain>
    </source>
</reference>
<dbReference type="InterPro" id="IPR029058">
    <property type="entry name" value="AB_hydrolase_fold"/>
</dbReference>
<gene>
    <name evidence="3" type="ORF">RhiXN_05728</name>
</gene>
<dbReference type="Proteomes" id="UP000650533">
    <property type="component" value="Chromosome 6"/>
</dbReference>
<dbReference type="Gene3D" id="3.40.50.1820">
    <property type="entry name" value="alpha/beta hydrolase"/>
    <property type="match status" value="1"/>
</dbReference>
<keyword evidence="3" id="KW-0378">Hydrolase</keyword>
<dbReference type="PANTHER" id="PTHR10794:SF63">
    <property type="entry name" value="ALPHA_BETA HYDROLASE 1, ISOFORM A"/>
    <property type="match status" value="1"/>
</dbReference>
<name>A0A8H8SWN8_9AGAM</name>
<protein>
    <submittedName>
        <fullName evidence="3">Alpha/beta hydrolase family protein</fullName>
    </submittedName>
</protein>
<comment type="similarity">
    <text evidence="1">Belongs to the AB hydrolase superfamily. AB hydrolase 4 family.</text>
</comment>
<dbReference type="GO" id="GO:0051792">
    <property type="term" value="P:medium-chain fatty acid biosynthetic process"/>
    <property type="evidence" value="ECO:0007669"/>
    <property type="project" value="TreeGrafter"/>
</dbReference>
<dbReference type="EMBL" id="CP059663">
    <property type="protein sequence ID" value="QRW20739.1"/>
    <property type="molecule type" value="Genomic_DNA"/>
</dbReference>